<reference evidence="4" key="1">
    <citation type="journal article" date="2019" name="Int. J. Syst. Evol. Microbiol.">
        <title>The Global Catalogue of Microorganisms (GCM) 10K type strain sequencing project: providing services to taxonomists for standard genome sequencing and annotation.</title>
        <authorList>
            <consortium name="The Broad Institute Genomics Platform"/>
            <consortium name="The Broad Institute Genome Sequencing Center for Infectious Disease"/>
            <person name="Wu L."/>
            <person name="Ma J."/>
        </authorList>
    </citation>
    <scope>NUCLEOTIDE SEQUENCE [LARGE SCALE GENOMIC DNA]</scope>
    <source>
        <strain evidence="4">CGMCC 4.7020</strain>
    </source>
</reference>
<feature type="region of interest" description="Disordered" evidence="1">
    <location>
        <begin position="1"/>
        <end position="64"/>
    </location>
</feature>
<proteinExistence type="predicted"/>
<organism evidence="3 4">
    <name type="scientific">Streptomyces kaempferi</name>
    <dbReference type="NCBI Taxonomy" id="333725"/>
    <lineage>
        <taxon>Bacteria</taxon>
        <taxon>Bacillati</taxon>
        <taxon>Actinomycetota</taxon>
        <taxon>Actinomycetes</taxon>
        <taxon>Kitasatosporales</taxon>
        <taxon>Streptomycetaceae</taxon>
        <taxon>Streptomyces</taxon>
    </lineage>
</organism>
<gene>
    <name evidence="3" type="ORF">ACFQ5X_44175</name>
</gene>
<evidence type="ECO:0000313" key="3">
    <source>
        <dbReference type="EMBL" id="MFD1312745.1"/>
    </source>
</evidence>
<accession>A0ABW3XVR5</accession>
<protein>
    <submittedName>
        <fullName evidence="3">Aminotransferase class V-fold PLP-dependent enzyme</fullName>
    </submittedName>
</protein>
<sequence length="450" mass="48323">MNATPSSTDQKDRRDYAPTSDSTDRTDSTDSTDRSDRTDRNSLDGRSEAGGPGGRTVHLDTAGRGRMPAAVRALVADCAAREDRYGPHELEEHLAHVLRTEIHDRLGALLGVPAADTAVVTDAATAFDALVRGLGPGRGDRIWTTPYEGVANLTALYALRDRTRCRLEVVPLREDGDLDLEWMARHIDDDVALVSVVHVPSGRGIVNPVETIGRILAPHRCLYAVDASYAVGQLSVDAARTGCHLLTGDGWRFLRGPHDVGFAYLAPRLRDMFEEAAAHRPPPQNAAVAGLNAALAHHTATLTGPAGHDGLRLLPALRAAVEETPGTELITPGLVQSGILAFRHRELPAALVRRQLAARGVALWKTVAQEIPLLDHPAGTALRASLHHDTTPDDITRFGHALQAVVREERPHPAGPRPAARHTAPAPPVPARTAGPRPPTRRHLTLCPTP</sequence>
<dbReference type="RefSeq" id="WP_381232811.1">
    <property type="nucleotide sequence ID" value="NZ_JBHSKH010000006.1"/>
</dbReference>
<dbReference type="PANTHER" id="PTHR43586:SF24">
    <property type="entry name" value="BLR4730 PROTEIN"/>
    <property type="match status" value="1"/>
</dbReference>
<feature type="compositionally biased region" description="Basic and acidic residues" evidence="1">
    <location>
        <begin position="9"/>
        <end position="47"/>
    </location>
</feature>
<dbReference type="Gene3D" id="3.90.1150.10">
    <property type="entry name" value="Aspartate Aminotransferase, domain 1"/>
    <property type="match status" value="2"/>
</dbReference>
<dbReference type="EMBL" id="JBHTMM010000135">
    <property type="protein sequence ID" value="MFD1312745.1"/>
    <property type="molecule type" value="Genomic_DNA"/>
</dbReference>
<feature type="domain" description="Aminotransferase class V" evidence="2">
    <location>
        <begin position="87"/>
        <end position="398"/>
    </location>
</feature>
<dbReference type="GO" id="GO:0008483">
    <property type="term" value="F:transaminase activity"/>
    <property type="evidence" value="ECO:0007669"/>
    <property type="project" value="UniProtKB-KW"/>
</dbReference>
<keyword evidence="3" id="KW-0032">Aminotransferase</keyword>
<comment type="caution">
    <text evidence="3">The sequence shown here is derived from an EMBL/GenBank/DDBJ whole genome shotgun (WGS) entry which is preliminary data.</text>
</comment>
<feature type="region of interest" description="Disordered" evidence="1">
    <location>
        <begin position="409"/>
        <end position="450"/>
    </location>
</feature>
<evidence type="ECO:0000259" key="2">
    <source>
        <dbReference type="Pfam" id="PF00266"/>
    </source>
</evidence>
<dbReference type="InterPro" id="IPR000192">
    <property type="entry name" value="Aminotrans_V_dom"/>
</dbReference>
<keyword evidence="3" id="KW-0808">Transferase</keyword>
<dbReference type="Pfam" id="PF00266">
    <property type="entry name" value="Aminotran_5"/>
    <property type="match status" value="1"/>
</dbReference>
<dbReference type="InterPro" id="IPR015424">
    <property type="entry name" value="PyrdxlP-dep_Trfase"/>
</dbReference>
<dbReference type="PANTHER" id="PTHR43586">
    <property type="entry name" value="CYSTEINE DESULFURASE"/>
    <property type="match status" value="1"/>
</dbReference>
<dbReference type="InterPro" id="IPR015422">
    <property type="entry name" value="PyrdxlP-dep_Trfase_small"/>
</dbReference>
<evidence type="ECO:0000256" key="1">
    <source>
        <dbReference type="SAM" id="MobiDB-lite"/>
    </source>
</evidence>
<name>A0ABW3XVR5_9ACTN</name>
<dbReference type="InterPro" id="IPR015421">
    <property type="entry name" value="PyrdxlP-dep_Trfase_major"/>
</dbReference>
<keyword evidence="4" id="KW-1185">Reference proteome</keyword>
<dbReference type="Gene3D" id="3.40.640.10">
    <property type="entry name" value="Type I PLP-dependent aspartate aminotransferase-like (Major domain)"/>
    <property type="match status" value="1"/>
</dbReference>
<evidence type="ECO:0000313" key="4">
    <source>
        <dbReference type="Proteomes" id="UP001597058"/>
    </source>
</evidence>
<dbReference type="Proteomes" id="UP001597058">
    <property type="component" value="Unassembled WGS sequence"/>
</dbReference>
<dbReference type="SUPFAM" id="SSF53383">
    <property type="entry name" value="PLP-dependent transferases"/>
    <property type="match status" value="1"/>
</dbReference>